<feature type="region of interest" description="Disordered" evidence="1">
    <location>
        <begin position="81"/>
        <end position="104"/>
    </location>
</feature>
<evidence type="ECO:0000313" key="2">
    <source>
        <dbReference type="Proteomes" id="UP000095287"/>
    </source>
</evidence>
<reference evidence="3" key="1">
    <citation type="submission" date="2016-11" db="UniProtKB">
        <authorList>
            <consortium name="WormBaseParasite"/>
        </authorList>
    </citation>
    <scope>IDENTIFICATION</scope>
</reference>
<accession>A0A1I7Y3M1</accession>
<protein>
    <submittedName>
        <fullName evidence="3">Uncharacterized protein</fullName>
    </submittedName>
</protein>
<evidence type="ECO:0000313" key="3">
    <source>
        <dbReference type="WBParaSite" id="L893_g12394.t1"/>
    </source>
</evidence>
<name>A0A1I7Y3M1_9BILA</name>
<dbReference type="WBParaSite" id="L893_g12394.t1">
    <property type="protein sequence ID" value="L893_g12394.t1"/>
    <property type="gene ID" value="L893_g12394"/>
</dbReference>
<evidence type="ECO:0000256" key="1">
    <source>
        <dbReference type="SAM" id="MobiDB-lite"/>
    </source>
</evidence>
<keyword evidence="2" id="KW-1185">Reference proteome</keyword>
<dbReference type="AlphaFoldDB" id="A0A1I7Y3M1"/>
<dbReference type="Proteomes" id="UP000095287">
    <property type="component" value="Unplaced"/>
</dbReference>
<organism evidence="2 3">
    <name type="scientific">Steinernema glaseri</name>
    <dbReference type="NCBI Taxonomy" id="37863"/>
    <lineage>
        <taxon>Eukaryota</taxon>
        <taxon>Metazoa</taxon>
        <taxon>Ecdysozoa</taxon>
        <taxon>Nematoda</taxon>
        <taxon>Chromadorea</taxon>
        <taxon>Rhabditida</taxon>
        <taxon>Tylenchina</taxon>
        <taxon>Panagrolaimomorpha</taxon>
        <taxon>Strongyloidoidea</taxon>
        <taxon>Steinernematidae</taxon>
        <taxon>Steinernema</taxon>
    </lineage>
</organism>
<proteinExistence type="predicted"/>
<sequence length="104" mass="11343">MSPNVHECFCIHTGTWSSPTRRVFGLFVQFDPGTYHSLITPPIVRSGGTRVHFGAPLSPPEDARFKVPKYTPCLIGITAVDTSSSPSKTKRTSVSKMIAGNRHS</sequence>